<dbReference type="GO" id="GO:0000160">
    <property type="term" value="P:phosphorelay signal transduction system"/>
    <property type="evidence" value="ECO:0007669"/>
    <property type="project" value="InterPro"/>
</dbReference>
<reference evidence="3" key="1">
    <citation type="submission" date="2021-01" db="EMBL/GenBank/DDBJ databases">
        <title>Fulvivirga kasyanovii gen. nov., sp nov., a novel member of the phylum Bacteroidetes isolated from seawater in a mussel farm.</title>
        <authorList>
            <person name="Zhao L.-H."/>
            <person name="Wang Z.-J."/>
        </authorList>
    </citation>
    <scope>NUCLEOTIDE SEQUENCE</scope>
    <source>
        <strain evidence="3">2943</strain>
    </source>
</reference>
<comment type="caution">
    <text evidence="3">The sequence shown here is derived from an EMBL/GenBank/DDBJ whole genome shotgun (WGS) entry which is preliminary data.</text>
</comment>
<name>A0A937FAJ2_9BACT</name>
<gene>
    <name evidence="3" type="ORF">JL102_19445</name>
</gene>
<feature type="domain" description="Response regulatory" evidence="2">
    <location>
        <begin position="13"/>
        <end position="129"/>
    </location>
</feature>
<accession>A0A937FAJ2</accession>
<dbReference type="InterPro" id="IPR011006">
    <property type="entry name" value="CheY-like_superfamily"/>
</dbReference>
<dbReference type="Gene3D" id="3.40.50.2300">
    <property type="match status" value="1"/>
</dbReference>
<proteinExistence type="predicted"/>
<keyword evidence="1" id="KW-0597">Phosphoprotein</keyword>
<dbReference type="Pfam" id="PF00072">
    <property type="entry name" value="Response_reg"/>
    <property type="match status" value="1"/>
</dbReference>
<keyword evidence="4" id="KW-1185">Reference proteome</keyword>
<dbReference type="SUPFAM" id="SSF52172">
    <property type="entry name" value="CheY-like"/>
    <property type="match status" value="1"/>
</dbReference>
<organism evidence="3 4">
    <name type="scientific">Fulvivirga sediminis</name>
    <dbReference type="NCBI Taxonomy" id="2803949"/>
    <lineage>
        <taxon>Bacteria</taxon>
        <taxon>Pseudomonadati</taxon>
        <taxon>Bacteroidota</taxon>
        <taxon>Cytophagia</taxon>
        <taxon>Cytophagales</taxon>
        <taxon>Fulvivirgaceae</taxon>
        <taxon>Fulvivirga</taxon>
    </lineage>
</organism>
<sequence>MKLNAFEKFKNMRVLVLEDSPEDAELMLDELEKTGLIIEAIVTMTRADFKHNLINFSPDIILADYSLPEITGIEALSISSEEYPDIPFIFVTGTIGEEIAAETILNGASGLVLKSNLHKLPDVLMDVLHKKGRWYSKRLEWVSKRIHLRIEKNIEALNRIEEFMQAQNPPQDISNDLNTALSDLRQLREDFIKEDDNSLGLN</sequence>
<feature type="modified residue" description="4-aspartylphosphate" evidence="1">
    <location>
        <position position="64"/>
    </location>
</feature>
<dbReference type="SMART" id="SM00448">
    <property type="entry name" value="REC"/>
    <property type="match status" value="1"/>
</dbReference>
<evidence type="ECO:0000313" key="4">
    <source>
        <dbReference type="Proteomes" id="UP000659388"/>
    </source>
</evidence>
<dbReference type="Proteomes" id="UP000659388">
    <property type="component" value="Unassembled WGS sequence"/>
</dbReference>
<evidence type="ECO:0000313" key="3">
    <source>
        <dbReference type="EMBL" id="MBL3658336.1"/>
    </source>
</evidence>
<evidence type="ECO:0000256" key="1">
    <source>
        <dbReference type="PROSITE-ProRule" id="PRU00169"/>
    </source>
</evidence>
<evidence type="ECO:0000259" key="2">
    <source>
        <dbReference type="PROSITE" id="PS50110"/>
    </source>
</evidence>
<protein>
    <submittedName>
        <fullName evidence="3">Response regulator</fullName>
    </submittedName>
</protein>
<dbReference type="PROSITE" id="PS50110">
    <property type="entry name" value="RESPONSE_REGULATORY"/>
    <property type="match status" value="1"/>
</dbReference>
<dbReference type="RefSeq" id="WP_202246129.1">
    <property type="nucleotide sequence ID" value="NZ_JAESIY010000012.1"/>
</dbReference>
<dbReference type="EMBL" id="JAESIY010000012">
    <property type="protein sequence ID" value="MBL3658336.1"/>
    <property type="molecule type" value="Genomic_DNA"/>
</dbReference>
<dbReference type="AlphaFoldDB" id="A0A937FAJ2"/>
<dbReference type="InterPro" id="IPR001789">
    <property type="entry name" value="Sig_transdc_resp-reg_receiver"/>
</dbReference>
<dbReference type="CDD" id="cd00156">
    <property type="entry name" value="REC"/>
    <property type="match status" value="1"/>
</dbReference>